<dbReference type="GO" id="GO:0003677">
    <property type="term" value="F:DNA binding"/>
    <property type="evidence" value="ECO:0007669"/>
    <property type="project" value="InterPro"/>
</dbReference>
<keyword evidence="2" id="KW-0472">Membrane</keyword>
<feature type="region of interest" description="Disordered" evidence="1">
    <location>
        <begin position="112"/>
        <end position="133"/>
    </location>
</feature>
<dbReference type="Proteomes" id="UP000322927">
    <property type="component" value="Chromosome"/>
</dbReference>
<dbReference type="PROSITE" id="PS50943">
    <property type="entry name" value="HTH_CROC1"/>
    <property type="match status" value="1"/>
</dbReference>
<evidence type="ECO:0000256" key="1">
    <source>
        <dbReference type="SAM" id="MobiDB-lite"/>
    </source>
</evidence>
<keyword evidence="2" id="KW-1133">Transmembrane helix</keyword>
<feature type="compositionally biased region" description="Basic and acidic residues" evidence="1">
    <location>
        <begin position="220"/>
        <end position="239"/>
    </location>
</feature>
<evidence type="ECO:0000313" key="5">
    <source>
        <dbReference type="Proteomes" id="UP000322927"/>
    </source>
</evidence>
<dbReference type="InterPro" id="IPR010982">
    <property type="entry name" value="Lambda_DNA-bd_dom_sf"/>
</dbReference>
<feature type="compositionally biased region" description="Basic and acidic residues" evidence="1">
    <location>
        <begin position="246"/>
        <end position="255"/>
    </location>
</feature>
<feature type="transmembrane region" description="Helical" evidence="2">
    <location>
        <begin position="150"/>
        <end position="169"/>
    </location>
</feature>
<dbReference type="EMBL" id="CP029192">
    <property type="protein sequence ID" value="QES32530.1"/>
    <property type="molecule type" value="Genomic_DNA"/>
</dbReference>
<dbReference type="Pfam" id="PF13560">
    <property type="entry name" value="HTH_31"/>
    <property type="match status" value="1"/>
</dbReference>
<evidence type="ECO:0000313" key="4">
    <source>
        <dbReference type="EMBL" id="QES32530.1"/>
    </source>
</evidence>
<feature type="compositionally biased region" description="Pro residues" evidence="1">
    <location>
        <begin position="116"/>
        <end position="132"/>
    </location>
</feature>
<sequence length="473" mass="50370">MGTRAGAGAGAESLAELLRELKERSGLSYGVLARRLHLSTSAVHRYCSGDSVPPVYVTVERFARLCGASPRELVETHRLWVLADADRGPRSERSDALGGPGVPGVPEAVPAVVAIPPSPTDPSPPAPSPSSPFPYVRRPFLFPYVRRRTLVLAGVAAAVFGLGAATLVVHDSGDGERQTQQHVPGPTAPPLRGTSSPSVSDRPGRGADTDRPDTGTSSRADGKGKDGEGKDGKDRKGRQDGPSASPHEKSDRDRSTTGPSHGSGKGTGPDGGRSKAPVTPLTTRVRPFLYDGCVHDFLVNRAPGAVPEPPAEQDVPAWVGELGAVSARRQYIEVTVQGTGKDPVVLDSMDVRVRSSNPPLAWNNFAIPTRCDDQIYAKSFTVDLDEAVPRATPVTGQPDFPYEVSESDPQVFLVTAGTALHDVRWHMDLKWSSGKRHGVLRIDDQGKPFRTSGYTGRPTYTWLGSDGWGTEPP</sequence>
<dbReference type="SMART" id="SM00530">
    <property type="entry name" value="HTH_XRE"/>
    <property type="match status" value="1"/>
</dbReference>
<proteinExistence type="predicted"/>
<dbReference type="SUPFAM" id="SSF47413">
    <property type="entry name" value="lambda repressor-like DNA-binding domains"/>
    <property type="match status" value="1"/>
</dbReference>
<accession>A0A5P2BRD2</accession>
<feature type="compositionally biased region" description="Basic and acidic residues" evidence="1">
    <location>
        <begin position="202"/>
        <end position="213"/>
    </location>
</feature>
<feature type="region of interest" description="Disordered" evidence="1">
    <location>
        <begin position="173"/>
        <end position="279"/>
    </location>
</feature>
<protein>
    <submittedName>
        <fullName evidence="4">Transcriptional regulator</fullName>
    </submittedName>
</protein>
<dbReference type="AlphaFoldDB" id="A0A5P2BRD2"/>
<reference evidence="4 5" key="1">
    <citation type="submission" date="2018-05" db="EMBL/GenBank/DDBJ databases">
        <title>Streptomyces venezuelae.</title>
        <authorList>
            <person name="Kim W."/>
            <person name="Lee N."/>
            <person name="Cho B.-K."/>
        </authorList>
    </citation>
    <scope>NUCLEOTIDE SEQUENCE [LARGE SCALE GENOMIC DNA]</scope>
    <source>
        <strain evidence="4 5">ATCC 14584</strain>
    </source>
</reference>
<dbReference type="Gene3D" id="1.10.260.40">
    <property type="entry name" value="lambda repressor-like DNA-binding domains"/>
    <property type="match status" value="1"/>
</dbReference>
<dbReference type="OrthoDB" id="3359627at2"/>
<keyword evidence="2" id="KW-0812">Transmembrane</keyword>
<feature type="domain" description="HTH cro/C1-type" evidence="3">
    <location>
        <begin position="18"/>
        <end position="73"/>
    </location>
</feature>
<dbReference type="CDD" id="cd00093">
    <property type="entry name" value="HTH_XRE"/>
    <property type="match status" value="1"/>
</dbReference>
<organism evidence="4 5">
    <name type="scientific">Streptomyces venezuelae</name>
    <dbReference type="NCBI Taxonomy" id="54571"/>
    <lineage>
        <taxon>Bacteria</taxon>
        <taxon>Bacillati</taxon>
        <taxon>Actinomycetota</taxon>
        <taxon>Actinomycetes</taxon>
        <taxon>Kitasatosporales</taxon>
        <taxon>Streptomycetaceae</taxon>
        <taxon>Streptomyces</taxon>
    </lineage>
</organism>
<name>A0A5P2BRD2_STRVZ</name>
<dbReference type="RefSeq" id="WP_150214244.1">
    <property type="nucleotide sequence ID" value="NZ_CP029192.1"/>
</dbReference>
<evidence type="ECO:0000256" key="2">
    <source>
        <dbReference type="SAM" id="Phobius"/>
    </source>
</evidence>
<gene>
    <name evidence="4" type="ORF">DEJ48_03150</name>
</gene>
<feature type="compositionally biased region" description="Gly residues" evidence="1">
    <location>
        <begin position="261"/>
        <end position="271"/>
    </location>
</feature>
<evidence type="ECO:0000259" key="3">
    <source>
        <dbReference type="PROSITE" id="PS50943"/>
    </source>
</evidence>
<dbReference type="InterPro" id="IPR001387">
    <property type="entry name" value="Cro/C1-type_HTH"/>
</dbReference>